<evidence type="ECO:0000313" key="1">
    <source>
        <dbReference type="EMBL" id="KAH7656006.1"/>
    </source>
</evidence>
<reference evidence="2" key="1">
    <citation type="journal article" date="2022" name="Nat. Commun.">
        <title>Chromosome evolution and the genetic basis of agronomically important traits in greater yam.</title>
        <authorList>
            <person name="Bredeson J.V."/>
            <person name="Lyons J.B."/>
            <person name="Oniyinde I.O."/>
            <person name="Okereke N.R."/>
            <person name="Kolade O."/>
            <person name="Nnabue I."/>
            <person name="Nwadili C.O."/>
            <person name="Hribova E."/>
            <person name="Parker M."/>
            <person name="Nwogha J."/>
            <person name="Shu S."/>
            <person name="Carlson J."/>
            <person name="Kariba R."/>
            <person name="Muthemba S."/>
            <person name="Knop K."/>
            <person name="Barton G.J."/>
            <person name="Sherwood A.V."/>
            <person name="Lopez-Montes A."/>
            <person name="Asiedu R."/>
            <person name="Jamnadass R."/>
            <person name="Muchugi A."/>
            <person name="Goodstein D."/>
            <person name="Egesi C.N."/>
            <person name="Featherston J."/>
            <person name="Asfaw A."/>
            <person name="Simpson G.G."/>
            <person name="Dolezel J."/>
            <person name="Hendre P.S."/>
            <person name="Van Deynze A."/>
            <person name="Kumar P.L."/>
            <person name="Obidiegwu J.E."/>
            <person name="Bhattacharjee R."/>
            <person name="Rokhsar D.S."/>
        </authorList>
    </citation>
    <scope>NUCLEOTIDE SEQUENCE [LARGE SCALE GENOMIC DNA]</scope>
    <source>
        <strain evidence="2">cv. TDa95/00328</strain>
    </source>
</reference>
<accession>A0ACB7U6W6</accession>
<keyword evidence="2" id="KW-1185">Reference proteome</keyword>
<dbReference type="EMBL" id="CM037028">
    <property type="protein sequence ID" value="KAH7656006.1"/>
    <property type="molecule type" value="Genomic_DNA"/>
</dbReference>
<sequence length="938" mass="106595">MNFFQATQPPVPTQILLPGASEHSSSSSQSKTGLLQQQAITNYQQNIGERIIKTAEKLELIASRLEKSISLEKLTSDLIGRSEGQNHHLSSSVVIQQEVFGRDFEREMLVNKLLESEHLERLSTLPVLGIGGVGKTTLAQYVFNDKRIEEHFEPRVWICVSYHFDRLMIMRELVAYTSPSEEKYFFEGIGLDGLERKLKENLEGKRFLLVLDDLWTDEWVKLLPALQSGDSGSKIGLRYDDYLVFFKKCAFGDDNAEKQHPKLLSIGKQIAEKLQGSPLAAKTMGRLLSENLNDQHWTSILKSNVWELGEGAGDILPVLKLSYMHLPRHLQCCFAYCSIFPKDYRYDANKLIQIWIAQGLILMSTHSGRKRLEDLGREYFDDLLSRSFFEQHSSVYWSSKATYYVMHSLLHDLAHSVSMGECFVYEGRESGMIPRTVRHMSMCRLPELQSVFACKNLHSLLLFLPMPKSYFDIMKSLRVLDLSDVAIDVLPDAVGELKHLRYLDLSRTPLKVLPESLCLLYHLQTLILPYACTLPRGTANLINLRHLSASGEALSTVTDVGRLTSLQELREFHVKLSRGHDIGQLENMREVGGQLRIVNLENIKSKKEALNAKLKDKERLNKLQLQWIDLEDGDNWSSVQERILGGLEPHTNLKVLEIKGYMGLHSPHWLEKSSHENLQSISLIECSRWQRLPPLGQLPFLQVLYMQGMDATLEVSTEALEFFPSLKELWLENTSIIFQCTRSYSCFPKLRKLHIRSCQKVSCLPFGMLTSLKELNISGCSDLDRELPGCLKGLKSLITLHLSQQGIKHLPLELRLKHCPELTSVQGLQGLVSLKHLEILSCSKLSSWMPNGEEIILPERLHSLQINHCGSLSSLPVLPVGLHSLEITNCRSFEPWGTKPSELPHLGQLQKIVIKGCPKFPRQAKDGRISRRGCWSNN</sequence>
<gene>
    <name evidence="1" type="ORF">IHE45_18G050600</name>
</gene>
<protein>
    <submittedName>
        <fullName evidence="1">P-loop containing nucleoside triphosphate hydrolase protein</fullName>
    </submittedName>
</protein>
<keyword evidence="1" id="KW-0378">Hydrolase</keyword>
<dbReference type="Proteomes" id="UP000827976">
    <property type="component" value="Chromosome 18"/>
</dbReference>
<organism evidence="1 2">
    <name type="scientific">Dioscorea alata</name>
    <name type="common">Purple yam</name>
    <dbReference type="NCBI Taxonomy" id="55571"/>
    <lineage>
        <taxon>Eukaryota</taxon>
        <taxon>Viridiplantae</taxon>
        <taxon>Streptophyta</taxon>
        <taxon>Embryophyta</taxon>
        <taxon>Tracheophyta</taxon>
        <taxon>Spermatophyta</taxon>
        <taxon>Magnoliopsida</taxon>
        <taxon>Liliopsida</taxon>
        <taxon>Dioscoreales</taxon>
        <taxon>Dioscoreaceae</taxon>
        <taxon>Dioscorea</taxon>
    </lineage>
</organism>
<evidence type="ECO:0000313" key="2">
    <source>
        <dbReference type="Proteomes" id="UP000827976"/>
    </source>
</evidence>
<comment type="caution">
    <text evidence="1">The sequence shown here is derived from an EMBL/GenBank/DDBJ whole genome shotgun (WGS) entry which is preliminary data.</text>
</comment>
<proteinExistence type="predicted"/>
<name>A0ACB7U6W6_DIOAL</name>